<organism evidence="1 2">
    <name type="scientific">Streptomyces cadmiisoli</name>
    <dbReference type="NCBI Taxonomy" id="2184053"/>
    <lineage>
        <taxon>Bacteria</taxon>
        <taxon>Bacillati</taxon>
        <taxon>Actinomycetota</taxon>
        <taxon>Actinomycetes</taxon>
        <taxon>Kitasatosporales</taxon>
        <taxon>Streptomycetaceae</taxon>
        <taxon>Streptomyces</taxon>
        <taxon>Streptomyces aurantiacus group</taxon>
    </lineage>
</organism>
<accession>A0A2Z4J046</accession>
<dbReference type="Proteomes" id="UP000249616">
    <property type="component" value="Chromosome"/>
</dbReference>
<dbReference type="KEGG" id="scad:DN051_17500"/>
<sequence>MTTELELSEFIPTHLAPPALHAADIHVRWVMPEIFHDIPLHEEDDDKAVALLGELADKVLPGAPEEEKTKFAVMCALGVDDLLAAGAEFAGICLTAVDDTPCTATVFVSLVDSPDTELEGVPAAVKAIASGLRRVEAGEVDRIDLPCGPAVSCIGTREAKLTGELTETGEALQFPTSFIRVYVPLPNGTSVVMEMGTPTMAGWDVFSTMFGNIVSSVRLFHSDGTPLVTTEAGA</sequence>
<protein>
    <submittedName>
        <fullName evidence="1">Uncharacterized protein</fullName>
    </submittedName>
</protein>
<evidence type="ECO:0000313" key="2">
    <source>
        <dbReference type="Proteomes" id="UP000249616"/>
    </source>
</evidence>
<evidence type="ECO:0000313" key="1">
    <source>
        <dbReference type="EMBL" id="AWW38226.1"/>
    </source>
</evidence>
<dbReference type="EMBL" id="CP030073">
    <property type="protein sequence ID" value="AWW38226.1"/>
    <property type="molecule type" value="Genomic_DNA"/>
</dbReference>
<proteinExistence type="predicted"/>
<gene>
    <name evidence="1" type="ORF">DN051_17500</name>
</gene>
<dbReference type="RefSeq" id="WP_053760497.1">
    <property type="nucleotide sequence ID" value="NZ_CBDRHE010000007.1"/>
</dbReference>
<name>A0A2Z4J046_9ACTN</name>
<reference evidence="1 2" key="1">
    <citation type="journal article" date="2019" name="Int. J. Syst. Evol. Microbiol.">
        <title>Streptomyces cadmiisoli sp. nov., a novel actinomycete isolated from cadmium-contaminated soil.</title>
        <authorList>
            <person name="Li K."/>
            <person name="Tang X."/>
            <person name="Zhao J."/>
            <person name="Guo Y."/>
            <person name="Tang Y."/>
            <person name="Gao J."/>
        </authorList>
    </citation>
    <scope>NUCLEOTIDE SEQUENCE [LARGE SCALE GENOMIC DNA]</scope>
    <source>
        <strain evidence="1 2">ZFG47</strain>
    </source>
</reference>
<keyword evidence="2" id="KW-1185">Reference proteome</keyword>
<dbReference type="GeneID" id="32588137"/>
<dbReference type="AlphaFoldDB" id="A0A2Z4J046"/>